<dbReference type="EMBL" id="AP024849">
    <property type="protein sequence ID" value="BCZ44401.1"/>
    <property type="molecule type" value="Genomic_DNA"/>
</dbReference>
<dbReference type="InterPro" id="IPR003661">
    <property type="entry name" value="HisK_dim/P_dom"/>
</dbReference>
<keyword evidence="11 15" id="KW-1133">Transmembrane helix</keyword>
<keyword evidence="7 15" id="KW-0812">Transmembrane</keyword>
<feature type="domain" description="HAMP" evidence="16">
    <location>
        <begin position="189"/>
        <end position="242"/>
    </location>
</feature>
<evidence type="ECO:0000256" key="3">
    <source>
        <dbReference type="ARBA" id="ARBA00012438"/>
    </source>
</evidence>
<comment type="catalytic activity">
    <reaction evidence="1">
        <text>ATP + protein L-histidine = ADP + protein N-phospho-L-histidine.</text>
        <dbReference type="EC" id="2.7.13.3"/>
    </reaction>
</comment>
<dbReference type="RefSeq" id="WP_224036079.1">
    <property type="nucleotide sequence ID" value="NZ_AP024849.1"/>
</dbReference>
<evidence type="ECO:0000256" key="5">
    <source>
        <dbReference type="ARBA" id="ARBA00022553"/>
    </source>
</evidence>
<dbReference type="InterPro" id="IPR050398">
    <property type="entry name" value="HssS/ArlS-like"/>
</dbReference>
<keyword evidence="5" id="KW-0597">Phosphoprotein</keyword>
<feature type="transmembrane region" description="Helical" evidence="15">
    <location>
        <begin position="169"/>
        <end position="187"/>
    </location>
</feature>
<dbReference type="Pfam" id="PF02518">
    <property type="entry name" value="HATPase_c"/>
    <property type="match status" value="1"/>
</dbReference>
<keyword evidence="4" id="KW-1003">Cell membrane</keyword>
<protein>
    <recommendedName>
        <fullName evidence="3">histidine kinase</fullName>
        <ecNumber evidence="3">2.7.13.3</ecNumber>
    </recommendedName>
</protein>
<accession>A0ABM7T601</accession>
<evidence type="ECO:0000313" key="19">
    <source>
        <dbReference type="EMBL" id="BCZ44401.1"/>
    </source>
</evidence>
<evidence type="ECO:0000256" key="11">
    <source>
        <dbReference type="ARBA" id="ARBA00022989"/>
    </source>
</evidence>
<evidence type="ECO:0000256" key="13">
    <source>
        <dbReference type="ARBA" id="ARBA00023136"/>
    </source>
</evidence>
<evidence type="ECO:0000259" key="16">
    <source>
        <dbReference type="SMART" id="SM00304"/>
    </source>
</evidence>
<dbReference type="InterPro" id="IPR036097">
    <property type="entry name" value="HisK_dim/P_sf"/>
</dbReference>
<evidence type="ECO:0000259" key="18">
    <source>
        <dbReference type="SMART" id="SM00388"/>
    </source>
</evidence>
<reference evidence="20" key="1">
    <citation type="submission" date="2021-07" db="EMBL/GenBank/DDBJ databases">
        <title>Complete genome sequencing of a Clostridium isolate.</title>
        <authorList>
            <person name="Ueki A."/>
            <person name="Tonouchi A."/>
        </authorList>
    </citation>
    <scope>NUCLEOTIDE SEQUENCE [LARGE SCALE GENOMIC DNA]</scope>
    <source>
        <strain evidence="20">C5S11</strain>
    </source>
</reference>
<dbReference type="InterPro" id="IPR004358">
    <property type="entry name" value="Sig_transdc_His_kin-like_C"/>
</dbReference>
<dbReference type="PANTHER" id="PTHR45528">
    <property type="entry name" value="SENSOR HISTIDINE KINASE CPXA"/>
    <property type="match status" value="1"/>
</dbReference>
<dbReference type="CDD" id="cd00075">
    <property type="entry name" value="HATPase"/>
    <property type="match status" value="1"/>
</dbReference>
<dbReference type="Pfam" id="PF00672">
    <property type="entry name" value="HAMP"/>
    <property type="match status" value="1"/>
</dbReference>
<evidence type="ECO:0000256" key="1">
    <source>
        <dbReference type="ARBA" id="ARBA00000085"/>
    </source>
</evidence>
<dbReference type="SMART" id="SM00304">
    <property type="entry name" value="HAMP"/>
    <property type="match status" value="1"/>
</dbReference>
<organism evidence="19 20">
    <name type="scientific">Clostridium gelidum</name>
    <dbReference type="NCBI Taxonomy" id="704125"/>
    <lineage>
        <taxon>Bacteria</taxon>
        <taxon>Bacillati</taxon>
        <taxon>Bacillota</taxon>
        <taxon>Clostridia</taxon>
        <taxon>Eubacteriales</taxon>
        <taxon>Clostridiaceae</taxon>
        <taxon>Clostridium</taxon>
    </lineage>
</organism>
<keyword evidence="8" id="KW-0547">Nucleotide-binding</keyword>
<proteinExistence type="predicted"/>
<sequence length="466" mass="52741">MKISLMKKLALGFIIAVLGSIILASVISNYTVGNKFKEYLVDEHKTKIDNAVKIIDDLYSGQKEVSLINSDEIQRYAQLQELYIEIKDMDSNTIYSSGKAHLQNRNMMGNMMGSMMHNFSGINMGEYTENKYPLITDNKESGTIIIGYFGTSYLSSASISFISTLNHSFMVSAVIALIFGFIISIILSKQISKPLAKITETANKMRYGDLNVRATVNTNTKEIDELSNSINYLAETLNSQEMLRKRLTSDMAHELRTPLTTLKTHVEAFIDGIWEPTTERFETFNEEIERLTKMVDNLRDLAKLEQSNISLNKSKINISIELEKIIDTFKPLYIKENYELISTITPEITAIMDKDKFKQIINNLLSNSYKYLNPNGKVEVILREKNQNIIIKVSDNGIGIPEKDMTYIFERFYRSDLSRNKNTGGSGIGLTITKAFVEAHGGKIYLESKINDGTTVTVEFPNVLSF</sequence>
<feature type="coiled-coil region" evidence="14">
    <location>
        <begin position="281"/>
        <end position="308"/>
    </location>
</feature>
<keyword evidence="6" id="KW-0808">Transferase</keyword>
<evidence type="ECO:0000256" key="15">
    <source>
        <dbReference type="SAM" id="Phobius"/>
    </source>
</evidence>
<evidence type="ECO:0000256" key="2">
    <source>
        <dbReference type="ARBA" id="ARBA00004651"/>
    </source>
</evidence>
<evidence type="ECO:0000256" key="8">
    <source>
        <dbReference type="ARBA" id="ARBA00022741"/>
    </source>
</evidence>
<dbReference type="SUPFAM" id="SSF47384">
    <property type="entry name" value="Homodimeric domain of signal transducing histidine kinase"/>
    <property type="match status" value="1"/>
</dbReference>
<evidence type="ECO:0000256" key="12">
    <source>
        <dbReference type="ARBA" id="ARBA00023012"/>
    </source>
</evidence>
<dbReference type="Gene3D" id="6.10.340.10">
    <property type="match status" value="1"/>
</dbReference>
<dbReference type="PANTHER" id="PTHR45528:SF1">
    <property type="entry name" value="SENSOR HISTIDINE KINASE CPXA"/>
    <property type="match status" value="1"/>
</dbReference>
<feature type="domain" description="Signal transduction histidine kinase dimerisation/phosphoacceptor" evidence="18">
    <location>
        <begin position="243"/>
        <end position="307"/>
    </location>
</feature>
<evidence type="ECO:0000256" key="14">
    <source>
        <dbReference type="SAM" id="Coils"/>
    </source>
</evidence>
<keyword evidence="12" id="KW-0902">Two-component regulatory system</keyword>
<dbReference type="Gene3D" id="1.10.287.130">
    <property type="match status" value="1"/>
</dbReference>
<feature type="domain" description="Histidine kinase/HSP90-like ATPase" evidence="17">
    <location>
        <begin position="352"/>
        <end position="464"/>
    </location>
</feature>
<dbReference type="SMART" id="SM00388">
    <property type="entry name" value="HisKA"/>
    <property type="match status" value="1"/>
</dbReference>
<keyword evidence="10" id="KW-0067">ATP-binding</keyword>
<evidence type="ECO:0000256" key="4">
    <source>
        <dbReference type="ARBA" id="ARBA00022475"/>
    </source>
</evidence>
<evidence type="ECO:0000313" key="20">
    <source>
        <dbReference type="Proteomes" id="UP000824633"/>
    </source>
</evidence>
<keyword evidence="14" id="KW-0175">Coiled coil</keyword>
<gene>
    <name evidence="19" type="ORF">psyc5s11_04680</name>
</gene>
<dbReference type="SUPFAM" id="SSF55874">
    <property type="entry name" value="ATPase domain of HSP90 chaperone/DNA topoisomerase II/histidine kinase"/>
    <property type="match status" value="1"/>
</dbReference>
<dbReference type="InterPro" id="IPR003594">
    <property type="entry name" value="HATPase_dom"/>
</dbReference>
<dbReference type="CDD" id="cd00082">
    <property type="entry name" value="HisKA"/>
    <property type="match status" value="1"/>
</dbReference>
<dbReference type="Pfam" id="PF00512">
    <property type="entry name" value="HisKA"/>
    <property type="match status" value="1"/>
</dbReference>
<dbReference type="InterPro" id="IPR003660">
    <property type="entry name" value="HAMP_dom"/>
</dbReference>
<dbReference type="Proteomes" id="UP000824633">
    <property type="component" value="Chromosome"/>
</dbReference>
<dbReference type="SUPFAM" id="SSF158472">
    <property type="entry name" value="HAMP domain-like"/>
    <property type="match status" value="1"/>
</dbReference>
<dbReference type="EC" id="2.7.13.3" evidence="3"/>
<dbReference type="InterPro" id="IPR036890">
    <property type="entry name" value="HATPase_C_sf"/>
</dbReference>
<evidence type="ECO:0000256" key="9">
    <source>
        <dbReference type="ARBA" id="ARBA00022777"/>
    </source>
</evidence>
<dbReference type="PRINTS" id="PR00344">
    <property type="entry name" value="BCTRLSENSOR"/>
</dbReference>
<keyword evidence="13 15" id="KW-0472">Membrane</keyword>
<evidence type="ECO:0000256" key="10">
    <source>
        <dbReference type="ARBA" id="ARBA00022840"/>
    </source>
</evidence>
<evidence type="ECO:0000256" key="7">
    <source>
        <dbReference type="ARBA" id="ARBA00022692"/>
    </source>
</evidence>
<name>A0ABM7T601_9CLOT</name>
<evidence type="ECO:0000256" key="6">
    <source>
        <dbReference type="ARBA" id="ARBA00022679"/>
    </source>
</evidence>
<keyword evidence="9 19" id="KW-0418">Kinase</keyword>
<dbReference type="Gene3D" id="3.30.565.10">
    <property type="entry name" value="Histidine kinase-like ATPase, C-terminal domain"/>
    <property type="match status" value="1"/>
</dbReference>
<dbReference type="GO" id="GO:0016301">
    <property type="term" value="F:kinase activity"/>
    <property type="evidence" value="ECO:0007669"/>
    <property type="project" value="UniProtKB-KW"/>
</dbReference>
<dbReference type="SMART" id="SM00387">
    <property type="entry name" value="HATPase_c"/>
    <property type="match status" value="1"/>
</dbReference>
<evidence type="ECO:0000259" key="17">
    <source>
        <dbReference type="SMART" id="SM00387"/>
    </source>
</evidence>
<dbReference type="CDD" id="cd06225">
    <property type="entry name" value="HAMP"/>
    <property type="match status" value="1"/>
</dbReference>
<keyword evidence="20" id="KW-1185">Reference proteome</keyword>
<comment type="subcellular location">
    <subcellularLocation>
        <location evidence="2">Cell membrane</location>
        <topology evidence="2">Multi-pass membrane protein</topology>
    </subcellularLocation>
</comment>